<dbReference type="RefSeq" id="WP_184154514.1">
    <property type="nucleotide sequence ID" value="NZ_JACHKA010000001.1"/>
</dbReference>
<dbReference type="Pfam" id="PF03466">
    <property type="entry name" value="LysR_substrate"/>
    <property type="match status" value="1"/>
</dbReference>
<dbReference type="PRINTS" id="PR00039">
    <property type="entry name" value="HTHLYSR"/>
</dbReference>
<evidence type="ECO:0000256" key="3">
    <source>
        <dbReference type="ARBA" id="ARBA00023125"/>
    </source>
</evidence>
<dbReference type="InterPro" id="IPR005119">
    <property type="entry name" value="LysR_subst-bd"/>
</dbReference>
<evidence type="ECO:0000313" key="7">
    <source>
        <dbReference type="Proteomes" id="UP001138540"/>
    </source>
</evidence>
<dbReference type="Gene3D" id="1.10.10.10">
    <property type="entry name" value="Winged helix-like DNA-binding domain superfamily/Winged helix DNA-binding domain"/>
    <property type="match status" value="1"/>
</dbReference>
<dbReference type="InterPro" id="IPR050950">
    <property type="entry name" value="HTH-type_LysR_regulators"/>
</dbReference>
<dbReference type="PANTHER" id="PTHR30419">
    <property type="entry name" value="HTH-TYPE TRANSCRIPTIONAL REGULATOR YBHD"/>
    <property type="match status" value="1"/>
</dbReference>
<organism evidence="6 7">
    <name type="scientific">Sphingobium lignivorans</name>
    <dbReference type="NCBI Taxonomy" id="2735886"/>
    <lineage>
        <taxon>Bacteria</taxon>
        <taxon>Pseudomonadati</taxon>
        <taxon>Pseudomonadota</taxon>
        <taxon>Alphaproteobacteria</taxon>
        <taxon>Sphingomonadales</taxon>
        <taxon>Sphingomonadaceae</taxon>
        <taxon>Sphingobium</taxon>
    </lineage>
</organism>
<evidence type="ECO:0000256" key="1">
    <source>
        <dbReference type="ARBA" id="ARBA00009437"/>
    </source>
</evidence>
<gene>
    <name evidence="6" type="ORF">HNP60_002681</name>
</gene>
<dbReference type="Proteomes" id="UP001138540">
    <property type="component" value="Unassembled WGS sequence"/>
</dbReference>
<dbReference type="Pfam" id="PF00126">
    <property type="entry name" value="HTH_1"/>
    <property type="match status" value="1"/>
</dbReference>
<comment type="caution">
    <text evidence="6">The sequence shown here is derived from an EMBL/GenBank/DDBJ whole genome shotgun (WGS) entry which is preliminary data.</text>
</comment>
<proteinExistence type="inferred from homology"/>
<sequence length="298" mass="33233">MPFDDRTRDAFLIVASHGSIGRAAEVLNMSQPTLSRMIKRLEMRLGVPLFDRFASGVTLNVYGEALLPFANRIDLESSHARDEIERLRTGSLGVLRIGSAVSVGAHLLPPIFHRMVIENPNLRIEMLEGVQDTLEPALLNRQVDIIIATEMPVNEDMLRLDLTFSDYGSVIASPHHPVRARGPLTVADLKDELWTMPPQGSQPRRGFERILAELGISPPRIAVETWSTSMMKALVADSGFLSWLPDTVYKVEEKAGLITDLEVAGMTVPRRMVMYRRSRGLVPPVVTRFLEIARTMAN</sequence>
<dbReference type="SUPFAM" id="SSF53850">
    <property type="entry name" value="Periplasmic binding protein-like II"/>
    <property type="match status" value="1"/>
</dbReference>
<keyword evidence="4" id="KW-0804">Transcription</keyword>
<keyword evidence="2" id="KW-0805">Transcription regulation</keyword>
<dbReference type="SUPFAM" id="SSF46785">
    <property type="entry name" value="Winged helix' DNA-binding domain"/>
    <property type="match status" value="1"/>
</dbReference>
<protein>
    <submittedName>
        <fullName evidence="6">DNA-binding transcriptional LysR family regulator</fullName>
    </submittedName>
</protein>
<evidence type="ECO:0000259" key="5">
    <source>
        <dbReference type="PROSITE" id="PS50931"/>
    </source>
</evidence>
<evidence type="ECO:0000256" key="2">
    <source>
        <dbReference type="ARBA" id="ARBA00023015"/>
    </source>
</evidence>
<dbReference type="Gene3D" id="3.40.190.290">
    <property type="match status" value="1"/>
</dbReference>
<dbReference type="PANTHER" id="PTHR30419:SF8">
    <property type="entry name" value="NITROGEN ASSIMILATION TRANSCRIPTIONAL ACTIVATOR-RELATED"/>
    <property type="match status" value="1"/>
</dbReference>
<dbReference type="EMBL" id="JACHKA010000001">
    <property type="protein sequence ID" value="MBB5986707.1"/>
    <property type="molecule type" value="Genomic_DNA"/>
</dbReference>
<dbReference type="InterPro" id="IPR000847">
    <property type="entry name" value="LysR_HTH_N"/>
</dbReference>
<name>A0ABR6NJA9_9SPHN</name>
<evidence type="ECO:0000313" key="6">
    <source>
        <dbReference type="EMBL" id="MBB5986707.1"/>
    </source>
</evidence>
<accession>A0ABR6NJA9</accession>
<reference evidence="6 7" key="1">
    <citation type="submission" date="2020-08" db="EMBL/GenBank/DDBJ databases">
        <title>Exploring microbial biodiversity for novel pathways involved in the catabolism of aromatic compounds derived from lignin.</title>
        <authorList>
            <person name="Elkins J."/>
        </authorList>
    </citation>
    <scope>NUCLEOTIDE SEQUENCE [LARGE SCALE GENOMIC DNA]</scope>
    <source>
        <strain evidence="6 7">B1D3A</strain>
    </source>
</reference>
<dbReference type="PROSITE" id="PS50931">
    <property type="entry name" value="HTH_LYSR"/>
    <property type="match status" value="1"/>
</dbReference>
<dbReference type="InterPro" id="IPR036388">
    <property type="entry name" value="WH-like_DNA-bd_sf"/>
</dbReference>
<dbReference type="InterPro" id="IPR036390">
    <property type="entry name" value="WH_DNA-bd_sf"/>
</dbReference>
<comment type="similarity">
    <text evidence="1">Belongs to the LysR transcriptional regulatory family.</text>
</comment>
<keyword evidence="3 6" id="KW-0238">DNA-binding</keyword>
<evidence type="ECO:0000256" key="4">
    <source>
        <dbReference type="ARBA" id="ARBA00023163"/>
    </source>
</evidence>
<dbReference type="GO" id="GO:0003677">
    <property type="term" value="F:DNA binding"/>
    <property type="evidence" value="ECO:0007669"/>
    <property type="project" value="UniProtKB-KW"/>
</dbReference>
<keyword evidence="7" id="KW-1185">Reference proteome</keyword>
<feature type="domain" description="HTH lysR-type" evidence="5">
    <location>
        <begin position="10"/>
        <end position="60"/>
    </location>
</feature>